<protein>
    <recommendedName>
        <fullName evidence="5">DUF2875 domain-containing protein</fullName>
    </recommendedName>
</protein>
<dbReference type="AlphaFoldDB" id="A0A6S7A7A8"/>
<keyword evidence="4" id="KW-1185">Reference proteome</keyword>
<dbReference type="InterPro" id="IPR048303">
    <property type="entry name" value="Tla3_C"/>
</dbReference>
<feature type="domain" description="Type VI lipase adapter protein Tla3 C-terminal" evidence="2">
    <location>
        <begin position="275"/>
        <end position="407"/>
    </location>
</feature>
<evidence type="ECO:0000259" key="1">
    <source>
        <dbReference type="Pfam" id="PF11394"/>
    </source>
</evidence>
<evidence type="ECO:0000313" key="4">
    <source>
        <dbReference type="Proteomes" id="UP000494214"/>
    </source>
</evidence>
<sequence>MYFNAPRTSPRLETLDIVRVGVSIDVFRQGQVWAHLQKQNASQPRALQLGSALPMDPRDYPISATRKDMAWRQRISNATELALRSFPERWRIPAITVVRGYNPNAERLRLFPEEAAEMLNDMASLELGDAGLHWHRIGQLKNGVICNDTPEAVIEAVFGVFEQNPDMPALLLYVVEGYNMARILMSHGEKPIGLGTGPRQPGELTDSVVALVVARPERIGWLREFAKYTKSKSDSIDPAFTGWERTPPHAFKPSPFFPTPITQRGFEQWDRLKVLARLHRPVTVSLHQDGKSSIPLKGASRDRALAEGWDQAVSALGGAPARAFFDTGKPSGAIAELAPALHAAQHPVDLLDSAQSYDLTQRLGDTGAASPFVGLALATMASYLNADSSVVVPLRRTDRATFIGISPPSPGKQPVDDPFDVALRPQHAPMSEAPSPEFKAWHGQQVIDYQRAQERSAPRYRDPAVVAREQRMLDDFIAGLPGGGPLGPKTN</sequence>
<evidence type="ECO:0000259" key="2">
    <source>
        <dbReference type="Pfam" id="PF20995"/>
    </source>
</evidence>
<organism evidence="3 4">
    <name type="scientific">Achromobacter animicus</name>
    <dbReference type="NCBI Taxonomy" id="1389935"/>
    <lineage>
        <taxon>Bacteria</taxon>
        <taxon>Pseudomonadati</taxon>
        <taxon>Pseudomonadota</taxon>
        <taxon>Betaproteobacteria</taxon>
        <taxon>Burkholderiales</taxon>
        <taxon>Alcaligenaceae</taxon>
        <taxon>Achromobacter</taxon>
    </lineage>
</organism>
<name>A0A6S7A7A8_9BURK</name>
<dbReference type="Pfam" id="PF11394">
    <property type="entry name" value="Tla3_N"/>
    <property type="match status" value="1"/>
</dbReference>
<dbReference type="Pfam" id="PF20995">
    <property type="entry name" value="Tla3_C"/>
    <property type="match status" value="1"/>
</dbReference>
<gene>
    <name evidence="3" type="ORF">LMG26690_03628</name>
</gene>
<dbReference type="RefSeq" id="WP_175124378.1">
    <property type="nucleotide sequence ID" value="NZ_CADIJM010000007.1"/>
</dbReference>
<dbReference type="Proteomes" id="UP000494214">
    <property type="component" value="Unassembled WGS sequence"/>
</dbReference>
<accession>A0A6S7A7A8</accession>
<evidence type="ECO:0008006" key="5">
    <source>
        <dbReference type="Google" id="ProtNLM"/>
    </source>
</evidence>
<dbReference type="EMBL" id="CADIJM010000007">
    <property type="protein sequence ID" value="CAB3717517.1"/>
    <property type="molecule type" value="Genomic_DNA"/>
</dbReference>
<dbReference type="InterPro" id="IPR021531">
    <property type="entry name" value="Tla3_N"/>
</dbReference>
<evidence type="ECO:0000313" key="3">
    <source>
        <dbReference type="EMBL" id="CAB3717517.1"/>
    </source>
</evidence>
<proteinExistence type="predicted"/>
<reference evidence="3 4" key="1">
    <citation type="submission" date="2020-04" db="EMBL/GenBank/DDBJ databases">
        <authorList>
            <person name="De Canck E."/>
        </authorList>
    </citation>
    <scope>NUCLEOTIDE SEQUENCE [LARGE SCALE GENOMIC DNA]</scope>
    <source>
        <strain evidence="3 4">LMG 26690</strain>
    </source>
</reference>
<feature type="domain" description="Type VI lipase adapter protein Tla3 N-terminal" evidence="1">
    <location>
        <begin position="13"/>
        <end position="184"/>
    </location>
</feature>